<keyword evidence="4" id="KW-0294">Fucose metabolism</keyword>
<reference evidence="7 8" key="1">
    <citation type="submission" date="2018-09" db="EMBL/GenBank/DDBJ databases">
        <title>A high-quality reference genome of wild soybean provides a powerful tool to mine soybean genomes.</title>
        <authorList>
            <person name="Xie M."/>
            <person name="Chung C.Y.L."/>
            <person name="Li M.-W."/>
            <person name="Wong F.-L."/>
            <person name="Chan T.-F."/>
            <person name="Lam H.-M."/>
        </authorList>
    </citation>
    <scope>NUCLEOTIDE SEQUENCE [LARGE SCALE GENOMIC DNA]</scope>
    <source>
        <strain evidence="8">cv. W05</strain>
        <tissue evidence="7">Hypocotyl of etiolated seedlings</tissue>
    </source>
</reference>
<dbReference type="GO" id="GO:0006004">
    <property type="term" value="P:fucose metabolic process"/>
    <property type="evidence" value="ECO:0007669"/>
    <property type="project" value="UniProtKB-KW"/>
</dbReference>
<dbReference type="AlphaFoldDB" id="A0A445EZU5"/>
<dbReference type="Pfam" id="PF10250">
    <property type="entry name" value="O-FucT"/>
    <property type="match status" value="1"/>
</dbReference>
<comment type="similarity">
    <text evidence="1">Belongs to the glycosyltransferase GT106 family.</text>
</comment>
<comment type="caution">
    <text evidence="7">The sequence shown here is derived from an EMBL/GenBank/DDBJ whole genome shotgun (WGS) entry which is preliminary data.</text>
</comment>
<keyword evidence="3 7" id="KW-0808">Transferase</keyword>
<protein>
    <recommendedName>
        <fullName evidence="6">O-fucosyltransferase family protein</fullName>
    </recommendedName>
</protein>
<evidence type="ECO:0000256" key="5">
    <source>
        <dbReference type="ARBA" id="ARBA00023277"/>
    </source>
</evidence>
<proteinExistence type="inferred from homology"/>
<evidence type="ECO:0000256" key="3">
    <source>
        <dbReference type="ARBA" id="ARBA00022679"/>
    </source>
</evidence>
<sequence>MELLFNCKLSQLMGGGGGTVKSLTCKFVFLLVTLLILRALLVPPSPGFGGVVEWSNFVYIRNHSPSFGIGVRQDKFLEVPQIVWGLNNQKIAFARACLTARRMNRILLMPSLSASLFYKEINLLQPISFDKVFQFDKFNQLCSGFVQLGQYSDLSNQTRVLEMQKGSGRKWTLERDLDQLREHSKGEFDEHEVIRIVGKNPFLWHDHWPVKDYAKVFECLVLIDEIGQEADRVVSRIRAVGRETQSNNESMELDNNDSSSFQPLPYVAVHMRVEIDWMIHCKKLEQRLNTNQICSSKKEIMERVSNIKGLKTPSVVYLAVADKLLQNSSVLEGWEEGFLPYEKNKLGVDGIYKKYPYLIQSAIDYEVCLRADIFVGNSFSTFSTLIVLERTQKMITMGINMCGKDVRWPSYAYNIQQGESNGPMRWVTNMSHSTLQEISYGTNHIISC</sequence>
<dbReference type="Gramene" id="XM_028363861.1">
    <property type="protein sequence ID" value="XP_028219662.1"/>
    <property type="gene ID" value="LOC114401352"/>
</dbReference>
<accession>A0A445EZU5</accession>
<dbReference type="PANTHER" id="PTHR37220:SF1">
    <property type="entry name" value="O-FUCOSYLTRANSFERASE 23"/>
    <property type="match status" value="1"/>
</dbReference>
<evidence type="ECO:0000256" key="6">
    <source>
        <dbReference type="ARBA" id="ARBA00030350"/>
    </source>
</evidence>
<keyword evidence="5" id="KW-0119">Carbohydrate metabolism</keyword>
<evidence type="ECO:0000313" key="8">
    <source>
        <dbReference type="Proteomes" id="UP000289340"/>
    </source>
</evidence>
<evidence type="ECO:0000313" key="7">
    <source>
        <dbReference type="EMBL" id="RZB42085.1"/>
    </source>
</evidence>
<dbReference type="CDD" id="cd11296">
    <property type="entry name" value="O-FucT_like"/>
    <property type="match status" value="1"/>
</dbReference>
<keyword evidence="2 7" id="KW-0328">Glycosyltransferase</keyword>
<dbReference type="PANTHER" id="PTHR37220">
    <property type="entry name" value="O-FUCOSYLTRANSFERASE 23"/>
    <property type="match status" value="1"/>
</dbReference>
<dbReference type="InterPro" id="IPR019378">
    <property type="entry name" value="GDP-Fuc_O-FucTrfase"/>
</dbReference>
<dbReference type="GO" id="GO:0009875">
    <property type="term" value="P:pollen-pistil interaction"/>
    <property type="evidence" value="ECO:0007669"/>
    <property type="project" value="InterPro"/>
</dbReference>
<dbReference type="EMBL" id="QZWG01000020">
    <property type="protein sequence ID" value="RZB42085.1"/>
    <property type="molecule type" value="Genomic_DNA"/>
</dbReference>
<dbReference type="Proteomes" id="UP000289340">
    <property type="component" value="Chromosome 20"/>
</dbReference>
<name>A0A445EZU5_GLYSO</name>
<evidence type="ECO:0000256" key="4">
    <source>
        <dbReference type="ARBA" id="ARBA00023253"/>
    </source>
</evidence>
<evidence type="ECO:0000256" key="1">
    <source>
        <dbReference type="ARBA" id="ARBA00007737"/>
    </source>
</evidence>
<keyword evidence="8" id="KW-1185">Reference proteome</keyword>
<dbReference type="GO" id="GO:0016757">
    <property type="term" value="F:glycosyltransferase activity"/>
    <property type="evidence" value="ECO:0007669"/>
    <property type="project" value="UniProtKB-KW"/>
</dbReference>
<dbReference type="Gene3D" id="3.40.50.11350">
    <property type="match status" value="1"/>
</dbReference>
<organism evidence="7 8">
    <name type="scientific">Glycine soja</name>
    <name type="common">Wild soybean</name>
    <dbReference type="NCBI Taxonomy" id="3848"/>
    <lineage>
        <taxon>Eukaryota</taxon>
        <taxon>Viridiplantae</taxon>
        <taxon>Streptophyta</taxon>
        <taxon>Embryophyta</taxon>
        <taxon>Tracheophyta</taxon>
        <taxon>Spermatophyta</taxon>
        <taxon>Magnoliopsida</taxon>
        <taxon>eudicotyledons</taxon>
        <taxon>Gunneridae</taxon>
        <taxon>Pentapetalae</taxon>
        <taxon>rosids</taxon>
        <taxon>fabids</taxon>
        <taxon>Fabales</taxon>
        <taxon>Fabaceae</taxon>
        <taxon>Papilionoideae</taxon>
        <taxon>50 kb inversion clade</taxon>
        <taxon>NPAAA clade</taxon>
        <taxon>indigoferoid/millettioid clade</taxon>
        <taxon>Phaseoleae</taxon>
        <taxon>Glycine</taxon>
        <taxon>Glycine subgen. Soja</taxon>
    </lineage>
</organism>
<dbReference type="InterPro" id="IPR044982">
    <property type="entry name" value="AtOFT1-like"/>
</dbReference>
<evidence type="ECO:0000256" key="2">
    <source>
        <dbReference type="ARBA" id="ARBA00022676"/>
    </source>
</evidence>
<gene>
    <name evidence="7" type="ORF">D0Y65_052885</name>
</gene>